<evidence type="ECO:0000313" key="2">
    <source>
        <dbReference type="EMBL" id="CAI0404809.1"/>
    </source>
</evidence>
<comment type="caution">
    <text evidence="1">The sequence shown here is derived from an EMBL/GenBank/DDBJ whole genome shotgun (WGS) entry which is preliminary data.</text>
</comment>
<evidence type="ECO:0000313" key="1">
    <source>
        <dbReference type="EMBL" id="CAI0404515.1"/>
    </source>
</evidence>
<sequence length="66" mass="7127">MVSSKNSTMVGWWKLVVAVAVMAVFIALLLPPATASRVLPEIGVVKIDFRKVRGDSPHGGGYQYDP</sequence>
<dbReference type="Proteomes" id="UP001154282">
    <property type="component" value="Unassembled WGS sequence"/>
</dbReference>
<gene>
    <name evidence="1" type="ORF">LITE_LOCUS12502</name>
    <name evidence="2" type="ORF">LITE_LOCUS12627</name>
</gene>
<evidence type="ECO:0000313" key="3">
    <source>
        <dbReference type="Proteomes" id="UP001154282"/>
    </source>
</evidence>
<proteinExistence type="predicted"/>
<dbReference type="EMBL" id="CAMGYJ010000004">
    <property type="protein sequence ID" value="CAI0404809.1"/>
    <property type="molecule type" value="Genomic_DNA"/>
</dbReference>
<keyword evidence="3" id="KW-1185">Reference proteome</keyword>
<reference evidence="1" key="1">
    <citation type="submission" date="2022-08" db="EMBL/GenBank/DDBJ databases">
        <authorList>
            <person name="Gutierrez-Valencia J."/>
        </authorList>
    </citation>
    <scope>NUCLEOTIDE SEQUENCE</scope>
</reference>
<name>A0AAV0J566_9ROSI</name>
<dbReference type="AlphaFoldDB" id="A0AAV0J566"/>
<organism evidence="1 3">
    <name type="scientific">Linum tenue</name>
    <dbReference type="NCBI Taxonomy" id="586396"/>
    <lineage>
        <taxon>Eukaryota</taxon>
        <taxon>Viridiplantae</taxon>
        <taxon>Streptophyta</taxon>
        <taxon>Embryophyta</taxon>
        <taxon>Tracheophyta</taxon>
        <taxon>Spermatophyta</taxon>
        <taxon>Magnoliopsida</taxon>
        <taxon>eudicotyledons</taxon>
        <taxon>Gunneridae</taxon>
        <taxon>Pentapetalae</taxon>
        <taxon>rosids</taxon>
        <taxon>fabids</taxon>
        <taxon>Malpighiales</taxon>
        <taxon>Linaceae</taxon>
        <taxon>Linum</taxon>
    </lineage>
</organism>
<protein>
    <submittedName>
        <fullName evidence="1">Uncharacterized protein</fullName>
    </submittedName>
</protein>
<accession>A0AAV0J566</accession>
<dbReference type="EMBL" id="CAMGYJ010000004">
    <property type="protein sequence ID" value="CAI0404515.1"/>
    <property type="molecule type" value="Genomic_DNA"/>
</dbReference>